<name>A0A1Y2SAV3_9GAMM</name>
<dbReference type="AlphaFoldDB" id="A0A1Y2SAV3"/>
<dbReference type="Pfam" id="PF04299">
    <property type="entry name" value="FMN_bind_2"/>
    <property type="match status" value="1"/>
</dbReference>
<reference evidence="1 2" key="1">
    <citation type="submission" date="2016-10" db="EMBL/GenBank/DDBJ databases">
        <title>Systematic genetic and metabolomic analysis of Xenorhabdus and Photorhabdus spp., highlights the requirements for a dual symbiotic and pathogenic life style.</title>
        <authorList>
            <person name="Tobias N.J."/>
            <person name="Wolff H."/>
            <person name="Djahanschiri B."/>
            <person name="Pidot S.J."/>
            <person name="Stinear T.P."/>
            <person name="Ebersberger I."/>
            <person name="Bode H.B."/>
        </authorList>
    </citation>
    <scope>NUCLEOTIDE SEQUENCE [LARGE SCALE GENOMIC DNA]</scope>
    <source>
        <strain evidence="1 2">DSM 22392</strain>
    </source>
</reference>
<keyword evidence="2" id="KW-1185">Reference proteome</keyword>
<dbReference type="Proteomes" id="UP000194350">
    <property type="component" value="Unassembled WGS sequence"/>
</dbReference>
<dbReference type="InterPro" id="IPR012349">
    <property type="entry name" value="Split_barrel_FMN-bd"/>
</dbReference>
<comment type="caution">
    <text evidence="1">The sequence shown here is derived from an EMBL/GenBank/DDBJ whole genome shotgun (WGS) entry which is preliminary data.</text>
</comment>
<gene>
    <name evidence="1" type="ORF">Xvie_03491</name>
</gene>
<evidence type="ECO:0000313" key="2">
    <source>
        <dbReference type="Proteomes" id="UP000194350"/>
    </source>
</evidence>
<sequence length="78" mass="8792">MYIPHKMKMTEKNNITECISIYSFGLLVSVSSSFSLTGTHTPFVLNPNEGEHGVLYDHAAKTNPHWKELTIKTAFSLH</sequence>
<accession>A0A1Y2SAV3</accession>
<dbReference type="Gene3D" id="2.30.110.10">
    <property type="entry name" value="Electron Transport, Fmn-binding Protein, Chain A"/>
    <property type="match status" value="1"/>
</dbReference>
<dbReference type="RefSeq" id="WP_208612610.1">
    <property type="nucleotide sequence ID" value="NZ_CAWNGD010000068.1"/>
</dbReference>
<proteinExistence type="predicted"/>
<dbReference type="InterPro" id="IPR007396">
    <property type="entry name" value="TR_PAI2-type"/>
</dbReference>
<organism evidence="1 2">
    <name type="scientific">Xenorhabdus vietnamensis</name>
    <dbReference type="NCBI Taxonomy" id="351656"/>
    <lineage>
        <taxon>Bacteria</taxon>
        <taxon>Pseudomonadati</taxon>
        <taxon>Pseudomonadota</taxon>
        <taxon>Gammaproteobacteria</taxon>
        <taxon>Enterobacterales</taxon>
        <taxon>Morganellaceae</taxon>
        <taxon>Xenorhabdus</taxon>
    </lineage>
</organism>
<dbReference type="EMBL" id="MUBJ01000025">
    <property type="protein sequence ID" value="OTA14660.1"/>
    <property type="molecule type" value="Genomic_DNA"/>
</dbReference>
<protein>
    <submittedName>
        <fullName evidence="1">Transcriptional regulator</fullName>
    </submittedName>
</protein>
<evidence type="ECO:0000313" key="1">
    <source>
        <dbReference type="EMBL" id="OTA14660.1"/>
    </source>
</evidence>